<dbReference type="AlphaFoldDB" id="A0A0D2NKA2"/>
<proteinExistence type="predicted"/>
<reference evidence="2" key="1">
    <citation type="submission" date="2014-04" db="EMBL/GenBank/DDBJ databases">
        <title>Evolutionary Origins and Diversification of the Mycorrhizal Mutualists.</title>
        <authorList>
            <consortium name="DOE Joint Genome Institute"/>
            <consortium name="Mycorrhizal Genomics Consortium"/>
            <person name="Kohler A."/>
            <person name="Kuo A."/>
            <person name="Nagy L.G."/>
            <person name="Floudas D."/>
            <person name="Copeland A."/>
            <person name="Barry K.W."/>
            <person name="Cichocki N."/>
            <person name="Veneault-Fourrey C."/>
            <person name="LaButti K."/>
            <person name="Lindquist E.A."/>
            <person name="Lipzen A."/>
            <person name="Lundell T."/>
            <person name="Morin E."/>
            <person name="Murat C."/>
            <person name="Riley R."/>
            <person name="Ohm R."/>
            <person name="Sun H."/>
            <person name="Tunlid A."/>
            <person name="Henrissat B."/>
            <person name="Grigoriev I.V."/>
            <person name="Hibbett D.S."/>
            <person name="Martin F."/>
        </authorList>
    </citation>
    <scope>NUCLEOTIDE SEQUENCE [LARGE SCALE GENOMIC DNA]</scope>
    <source>
        <strain evidence="2">FD-334 SS-4</strain>
    </source>
</reference>
<accession>A0A0D2NKA2</accession>
<evidence type="ECO:0000313" key="1">
    <source>
        <dbReference type="EMBL" id="KJA19319.1"/>
    </source>
</evidence>
<gene>
    <name evidence="1" type="ORF">HYPSUDRAFT_895378</name>
</gene>
<keyword evidence="2" id="KW-1185">Reference proteome</keyword>
<name>A0A0D2NKA2_HYPSF</name>
<organism evidence="1 2">
    <name type="scientific">Hypholoma sublateritium (strain FD-334 SS-4)</name>
    <dbReference type="NCBI Taxonomy" id="945553"/>
    <lineage>
        <taxon>Eukaryota</taxon>
        <taxon>Fungi</taxon>
        <taxon>Dikarya</taxon>
        <taxon>Basidiomycota</taxon>
        <taxon>Agaricomycotina</taxon>
        <taxon>Agaricomycetes</taxon>
        <taxon>Agaricomycetidae</taxon>
        <taxon>Agaricales</taxon>
        <taxon>Agaricineae</taxon>
        <taxon>Strophariaceae</taxon>
        <taxon>Hypholoma</taxon>
    </lineage>
</organism>
<dbReference type="Proteomes" id="UP000054270">
    <property type="component" value="Unassembled WGS sequence"/>
</dbReference>
<evidence type="ECO:0000313" key="2">
    <source>
        <dbReference type="Proteomes" id="UP000054270"/>
    </source>
</evidence>
<protein>
    <submittedName>
        <fullName evidence="1">Uncharacterized protein</fullName>
    </submittedName>
</protein>
<sequence>MLAPAYDQYSMPAPEPAYYNPILDSVLSPAFLYDAFYTDANYIPADPQPTANNDTMASQFASFSWSSAPRSGPALVQHSPPPPTHRSAVLAPLENAPLASDRPTPDYQRLSDAPPPDSAVAIPRLPEWDWEAAILQWWPELADGDDATPGTGLPQRMLCCLWSHESCLSILCTVSEAEIDEQAQLAFVQQMCDGCEFMIAQRSGCID</sequence>
<dbReference type="EMBL" id="KN817579">
    <property type="protein sequence ID" value="KJA19319.1"/>
    <property type="molecule type" value="Genomic_DNA"/>
</dbReference>